<gene>
    <name evidence="1" type="ORF">KIN20_006675</name>
</gene>
<dbReference type="EMBL" id="JAHQIW010000944">
    <property type="protein sequence ID" value="KAJ1350793.1"/>
    <property type="molecule type" value="Genomic_DNA"/>
</dbReference>
<comment type="caution">
    <text evidence="1">The sequence shown here is derived from an EMBL/GenBank/DDBJ whole genome shotgun (WGS) entry which is preliminary data.</text>
</comment>
<accession>A0AAD5M6F5</accession>
<name>A0AAD5M6F5_PARTN</name>
<sequence>MNQANRSDINDNSTDMPLFPSQARLVVLCDQSYEDMAILERFVSSIGCVYQPQGIACNETVSDNLRGLIPMTGST</sequence>
<evidence type="ECO:0000313" key="1">
    <source>
        <dbReference type="EMBL" id="KAJ1350793.1"/>
    </source>
</evidence>
<dbReference type="AlphaFoldDB" id="A0AAD5M6F5"/>
<evidence type="ECO:0000313" key="2">
    <source>
        <dbReference type="Proteomes" id="UP001196413"/>
    </source>
</evidence>
<proteinExistence type="predicted"/>
<reference evidence="1" key="1">
    <citation type="submission" date="2021-06" db="EMBL/GenBank/DDBJ databases">
        <title>Parelaphostrongylus tenuis whole genome reference sequence.</title>
        <authorList>
            <person name="Garwood T.J."/>
            <person name="Larsen P.A."/>
            <person name="Fountain-Jones N.M."/>
            <person name="Garbe J.R."/>
            <person name="Macchietto M.G."/>
            <person name="Kania S.A."/>
            <person name="Gerhold R.W."/>
            <person name="Richards J.E."/>
            <person name="Wolf T.M."/>
        </authorList>
    </citation>
    <scope>NUCLEOTIDE SEQUENCE</scope>
    <source>
        <strain evidence="1">MNPRO001-30</strain>
        <tissue evidence="1">Meninges</tissue>
    </source>
</reference>
<protein>
    <submittedName>
        <fullName evidence="1">Uncharacterized protein</fullName>
    </submittedName>
</protein>
<keyword evidence="2" id="KW-1185">Reference proteome</keyword>
<dbReference type="Proteomes" id="UP001196413">
    <property type="component" value="Unassembled WGS sequence"/>
</dbReference>
<organism evidence="1 2">
    <name type="scientific">Parelaphostrongylus tenuis</name>
    <name type="common">Meningeal worm</name>
    <dbReference type="NCBI Taxonomy" id="148309"/>
    <lineage>
        <taxon>Eukaryota</taxon>
        <taxon>Metazoa</taxon>
        <taxon>Ecdysozoa</taxon>
        <taxon>Nematoda</taxon>
        <taxon>Chromadorea</taxon>
        <taxon>Rhabditida</taxon>
        <taxon>Rhabditina</taxon>
        <taxon>Rhabditomorpha</taxon>
        <taxon>Strongyloidea</taxon>
        <taxon>Metastrongylidae</taxon>
        <taxon>Parelaphostrongylus</taxon>
    </lineage>
</organism>